<sequence length="394" mass="44885">MFGISSSKEKEELMLVFDVGSSSVGGAFFVAQKSSIPRLIFSLREPIALEEKINIDIDRFLLLTIKSLETVASKICLRGIGAPSEVFCVLSSPWHVSQTRTVNLEKNTPFIFTPELASSLIDKEVKFFEDEHLAQYENDAGGIRSIELKNMKVMLNGYEAPNPVNQKAKMLSMTLFFSMSPEIFLKKIEEAICRYFHCPRIKFSSFTMASFTIVRDLFINQRDFLLVDIRGELTDISMIKQDILKETASFPMGLNFIIRGIAFALNCSLDEARSFFSLYKEGHASKLVEKRIGPIILFLKAEWLRKFQESLSNLSNDISIPANVFITANPELADFFIEIIKKEQFNQYSFTESKFQITFLGTETLHGLATFKENVVRDPALIIESIYINRYLLK</sequence>
<evidence type="ECO:0000313" key="1">
    <source>
        <dbReference type="EMBL" id="OGI85949.1"/>
    </source>
</evidence>
<protein>
    <recommendedName>
        <fullName evidence="3">SHS2 domain-containing protein</fullName>
    </recommendedName>
</protein>
<dbReference type="Gene3D" id="3.30.420.40">
    <property type="match status" value="1"/>
</dbReference>
<organism evidence="1 2">
    <name type="scientific">Candidatus Nomurabacteria bacterium RIFCSPLOWO2_01_FULL_39_17</name>
    <dbReference type="NCBI Taxonomy" id="1801770"/>
    <lineage>
        <taxon>Bacteria</taxon>
        <taxon>Candidatus Nomuraibacteriota</taxon>
    </lineage>
</organism>
<comment type="caution">
    <text evidence="1">The sequence shown here is derived from an EMBL/GenBank/DDBJ whole genome shotgun (WGS) entry which is preliminary data.</text>
</comment>
<dbReference type="Proteomes" id="UP000179352">
    <property type="component" value="Unassembled WGS sequence"/>
</dbReference>
<accession>A0A1F6WVQ5</accession>
<reference evidence="1 2" key="1">
    <citation type="journal article" date="2016" name="Nat. Commun.">
        <title>Thousands of microbial genomes shed light on interconnected biogeochemical processes in an aquifer system.</title>
        <authorList>
            <person name="Anantharaman K."/>
            <person name="Brown C.T."/>
            <person name="Hug L.A."/>
            <person name="Sharon I."/>
            <person name="Castelle C.J."/>
            <person name="Probst A.J."/>
            <person name="Thomas B.C."/>
            <person name="Singh A."/>
            <person name="Wilkins M.J."/>
            <person name="Karaoz U."/>
            <person name="Brodie E.L."/>
            <person name="Williams K.H."/>
            <person name="Hubbard S.S."/>
            <person name="Banfield J.F."/>
        </authorList>
    </citation>
    <scope>NUCLEOTIDE SEQUENCE [LARGE SCALE GENOMIC DNA]</scope>
</reference>
<evidence type="ECO:0000313" key="2">
    <source>
        <dbReference type="Proteomes" id="UP000179352"/>
    </source>
</evidence>
<evidence type="ECO:0008006" key="3">
    <source>
        <dbReference type="Google" id="ProtNLM"/>
    </source>
</evidence>
<dbReference type="EMBL" id="MFUU01000013">
    <property type="protein sequence ID" value="OGI85949.1"/>
    <property type="molecule type" value="Genomic_DNA"/>
</dbReference>
<name>A0A1F6WVQ5_9BACT</name>
<dbReference type="STRING" id="1801770.A3A01_00920"/>
<gene>
    <name evidence="1" type="ORF">A3A01_00920</name>
</gene>
<proteinExistence type="predicted"/>
<dbReference type="AlphaFoldDB" id="A0A1F6WVQ5"/>